<name>A0A2J6PGN6_9HELO</name>
<feature type="chain" id="PRO_5014364943" evidence="1">
    <location>
        <begin position="21"/>
        <end position="63"/>
    </location>
</feature>
<dbReference type="EMBL" id="KZ613535">
    <property type="protein sequence ID" value="PMD13190.1"/>
    <property type="molecule type" value="Genomic_DNA"/>
</dbReference>
<accession>A0A2J6PGN6</accession>
<evidence type="ECO:0000313" key="3">
    <source>
        <dbReference type="Proteomes" id="UP000235672"/>
    </source>
</evidence>
<sequence length="63" mass="7329">MCLYLCCEFWIAIFLTFVNSVLESFQTSVSHTTRLLFLFQVNQESLTSSIPQQYKFTTHQNGS</sequence>
<feature type="signal peptide" evidence="1">
    <location>
        <begin position="1"/>
        <end position="20"/>
    </location>
</feature>
<dbReference type="Proteomes" id="UP000235672">
    <property type="component" value="Unassembled WGS sequence"/>
</dbReference>
<gene>
    <name evidence="2" type="ORF">NA56DRAFT_444538</name>
</gene>
<organism evidence="2 3">
    <name type="scientific">Hyaloscypha hepaticicola</name>
    <dbReference type="NCBI Taxonomy" id="2082293"/>
    <lineage>
        <taxon>Eukaryota</taxon>
        <taxon>Fungi</taxon>
        <taxon>Dikarya</taxon>
        <taxon>Ascomycota</taxon>
        <taxon>Pezizomycotina</taxon>
        <taxon>Leotiomycetes</taxon>
        <taxon>Helotiales</taxon>
        <taxon>Hyaloscyphaceae</taxon>
        <taxon>Hyaloscypha</taxon>
    </lineage>
</organism>
<keyword evidence="3" id="KW-1185">Reference proteome</keyword>
<reference evidence="2 3" key="1">
    <citation type="submission" date="2016-05" db="EMBL/GenBank/DDBJ databases">
        <title>A degradative enzymes factory behind the ericoid mycorrhizal symbiosis.</title>
        <authorList>
            <consortium name="DOE Joint Genome Institute"/>
            <person name="Martino E."/>
            <person name="Morin E."/>
            <person name="Grelet G."/>
            <person name="Kuo A."/>
            <person name="Kohler A."/>
            <person name="Daghino S."/>
            <person name="Barry K."/>
            <person name="Choi C."/>
            <person name="Cichocki N."/>
            <person name="Clum A."/>
            <person name="Copeland A."/>
            <person name="Hainaut M."/>
            <person name="Haridas S."/>
            <person name="Labutti K."/>
            <person name="Lindquist E."/>
            <person name="Lipzen A."/>
            <person name="Khouja H.-R."/>
            <person name="Murat C."/>
            <person name="Ohm R."/>
            <person name="Olson A."/>
            <person name="Spatafora J."/>
            <person name="Veneault-Fourrey C."/>
            <person name="Henrissat B."/>
            <person name="Grigoriev I."/>
            <person name="Martin F."/>
            <person name="Perotto S."/>
        </authorList>
    </citation>
    <scope>NUCLEOTIDE SEQUENCE [LARGE SCALE GENOMIC DNA]</scope>
    <source>
        <strain evidence="2 3">UAMH 7357</strain>
    </source>
</reference>
<dbReference type="AlphaFoldDB" id="A0A2J6PGN6"/>
<evidence type="ECO:0000256" key="1">
    <source>
        <dbReference type="SAM" id="SignalP"/>
    </source>
</evidence>
<protein>
    <submittedName>
        <fullName evidence="2">Uncharacterized protein</fullName>
    </submittedName>
</protein>
<keyword evidence="1" id="KW-0732">Signal</keyword>
<proteinExistence type="predicted"/>
<evidence type="ECO:0000313" key="2">
    <source>
        <dbReference type="EMBL" id="PMD13190.1"/>
    </source>
</evidence>